<dbReference type="AlphaFoldDB" id="A0A094Q9B9"/>
<sequence length="170" mass="18720">MKRFLVAAISLILLSGCATSEEANSGFSPSDINFAEMMIPHHEQAIEMSDIAFMNTSNPEVLQLAEDIKNAQAPEIDLMKSWPGVKESTHAGHMMDGMLSEEELEALRGTRDTEFDRLFLQGMIKHHEGAIKMAQDVVASENKVVTNLAASIIKAQKLEISMMSGMLEPE</sequence>
<feature type="domain" description="DUF305" evidence="1">
    <location>
        <begin position="31"/>
        <end position="167"/>
    </location>
</feature>
<dbReference type="InterPro" id="IPR005183">
    <property type="entry name" value="DUF305_CopM-like"/>
</dbReference>
<reference evidence="2" key="1">
    <citation type="submission" date="2014-06" db="EMBL/GenBank/DDBJ databases">
        <title>Key roles for freshwater Actinobacteria revealed by deep metagenomic sequencing.</title>
        <authorList>
            <person name="Ghai R."/>
            <person name="Mizuno C.M."/>
            <person name="Picazo A."/>
            <person name="Camacho A."/>
            <person name="Rodriguez-Valera F."/>
        </authorList>
    </citation>
    <scope>NUCLEOTIDE SEQUENCE</scope>
</reference>
<evidence type="ECO:0000259" key="1">
    <source>
        <dbReference type="Pfam" id="PF03713"/>
    </source>
</evidence>
<dbReference type="EMBL" id="JNSL01000039">
    <property type="protein sequence ID" value="KGA18734.1"/>
    <property type="molecule type" value="Genomic_DNA"/>
</dbReference>
<dbReference type="Gene3D" id="1.20.1260.10">
    <property type="match status" value="1"/>
</dbReference>
<dbReference type="Pfam" id="PF03713">
    <property type="entry name" value="DUF305"/>
    <property type="match status" value="1"/>
</dbReference>
<dbReference type="PANTHER" id="PTHR36933">
    <property type="entry name" value="SLL0788 PROTEIN"/>
    <property type="match status" value="1"/>
</dbReference>
<dbReference type="PANTHER" id="PTHR36933:SF1">
    <property type="entry name" value="SLL0788 PROTEIN"/>
    <property type="match status" value="1"/>
</dbReference>
<name>A0A094Q9B9_9ZZZZ</name>
<comment type="caution">
    <text evidence="2">The sequence shown here is derived from an EMBL/GenBank/DDBJ whole genome shotgun (WGS) entry which is preliminary data.</text>
</comment>
<proteinExistence type="predicted"/>
<evidence type="ECO:0000313" key="2">
    <source>
        <dbReference type="EMBL" id="KGA18734.1"/>
    </source>
</evidence>
<dbReference type="PROSITE" id="PS51257">
    <property type="entry name" value="PROKAR_LIPOPROTEIN"/>
    <property type="match status" value="1"/>
</dbReference>
<gene>
    <name evidence="2" type="ORF">GM51_7830</name>
</gene>
<dbReference type="InterPro" id="IPR012347">
    <property type="entry name" value="Ferritin-like"/>
</dbReference>
<accession>A0A094Q9B9</accession>
<organism evidence="2">
    <name type="scientific">freshwater metagenome</name>
    <dbReference type="NCBI Taxonomy" id="449393"/>
    <lineage>
        <taxon>unclassified sequences</taxon>
        <taxon>metagenomes</taxon>
        <taxon>ecological metagenomes</taxon>
    </lineage>
</organism>
<protein>
    <recommendedName>
        <fullName evidence="1">DUF305 domain-containing protein</fullName>
    </recommendedName>
</protein>